<reference evidence="2 3" key="1">
    <citation type="submission" date="2020-10" db="EMBL/GenBank/DDBJ databases">
        <title>Connecting structure to function with the recovery of over 1000 high-quality activated sludge metagenome-assembled genomes encoding full-length rRNA genes using long-read sequencing.</title>
        <authorList>
            <person name="Singleton C.M."/>
            <person name="Petriglieri F."/>
            <person name="Kristensen J.M."/>
            <person name="Kirkegaard R.H."/>
            <person name="Michaelsen T.Y."/>
            <person name="Andersen M.H."/>
            <person name="Karst S.M."/>
            <person name="Dueholm M.S."/>
            <person name="Nielsen P.H."/>
            <person name="Albertsen M."/>
        </authorList>
    </citation>
    <scope>NUCLEOTIDE SEQUENCE [LARGE SCALE GENOMIC DNA]</scope>
    <source>
        <strain evidence="2">AalE_18-Q3-R2-46_BAT3C.188</strain>
    </source>
</reference>
<evidence type="ECO:0000313" key="2">
    <source>
        <dbReference type="EMBL" id="MBK6301459.1"/>
    </source>
</evidence>
<dbReference type="SUPFAM" id="SSF52540">
    <property type="entry name" value="P-loop containing nucleoside triphosphate hydrolases"/>
    <property type="match status" value="1"/>
</dbReference>
<dbReference type="EMBL" id="JADIXZ010000004">
    <property type="protein sequence ID" value="MBK6301459.1"/>
    <property type="molecule type" value="Genomic_DNA"/>
</dbReference>
<evidence type="ECO:0000256" key="1">
    <source>
        <dbReference type="SAM" id="MobiDB-lite"/>
    </source>
</evidence>
<name>A0A935CE19_9MICO</name>
<evidence type="ECO:0000313" key="3">
    <source>
        <dbReference type="Proteomes" id="UP000718281"/>
    </source>
</evidence>
<feature type="region of interest" description="Disordered" evidence="1">
    <location>
        <begin position="196"/>
        <end position="232"/>
    </location>
</feature>
<gene>
    <name evidence="2" type="ORF">IPF40_10600</name>
</gene>
<dbReference type="Gene3D" id="3.40.50.300">
    <property type="entry name" value="P-loop containing nucleotide triphosphate hydrolases"/>
    <property type="match status" value="1"/>
</dbReference>
<proteinExistence type="predicted"/>
<organism evidence="2 3">
    <name type="scientific">Candidatus Phosphoribacter hodrii</name>
    <dbReference type="NCBI Taxonomy" id="2953743"/>
    <lineage>
        <taxon>Bacteria</taxon>
        <taxon>Bacillati</taxon>
        <taxon>Actinomycetota</taxon>
        <taxon>Actinomycetes</taxon>
        <taxon>Micrococcales</taxon>
        <taxon>Dermatophilaceae</taxon>
        <taxon>Candidatus Phosphoribacter</taxon>
    </lineage>
</organism>
<dbReference type="AlphaFoldDB" id="A0A935CE19"/>
<sequence>MLTWPEEPEVTDWEPVDDATLAGRLGALIPTSGAALVLIDGRSGNGKSTLADRICRLIGAGLIHTDDVAWHLHATDWADALVGGVLEPWRRGDAVSFRPPGWVARDRPGSIELAPTRILVVEGVGAGRAELARQADVVIWVQSDQAEARRRGVVRDVALGRPPTEAEAFWDEWASSEDPFLAADRPWTRADLIVNGTPPRADDRTWLAPGPIGTATGPLDPPNEPIGTSPVA</sequence>
<protein>
    <recommendedName>
        <fullName evidence="4">Uridine kinase</fullName>
    </recommendedName>
</protein>
<dbReference type="Proteomes" id="UP000718281">
    <property type="component" value="Unassembled WGS sequence"/>
</dbReference>
<evidence type="ECO:0008006" key="4">
    <source>
        <dbReference type="Google" id="ProtNLM"/>
    </source>
</evidence>
<dbReference type="InterPro" id="IPR027417">
    <property type="entry name" value="P-loop_NTPase"/>
</dbReference>
<accession>A0A935CE19</accession>
<comment type="caution">
    <text evidence="2">The sequence shown here is derived from an EMBL/GenBank/DDBJ whole genome shotgun (WGS) entry which is preliminary data.</text>
</comment>